<dbReference type="AlphaFoldDB" id="A0A0U5GKK1"/>
<dbReference type="PRINTS" id="PR00038">
    <property type="entry name" value="HTHLUXR"/>
</dbReference>
<keyword evidence="3" id="KW-0238">DNA-binding</keyword>
<protein>
    <submittedName>
        <fullName evidence="7">LuxR family transcriptional regulator</fullName>
    </submittedName>
</protein>
<dbReference type="InterPro" id="IPR000792">
    <property type="entry name" value="Tscrpt_reg_LuxR_C"/>
</dbReference>
<dbReference type="SUPFAM" id="SSF52172">
    <property type="entry name" value="CheY-like"/>
    <property type="match status" value="1"/>
</dbReference>
<dbReference type="InterPro" id="IPR001789">
    <property type="entry name" value="Sig_transdc_resp-reg_receiver"/>
</dbReference>
<dbReference type="OrthoDB" id="4313922at2"/>
<keyword evidence="1 4" id="KW-0597">Phosphoprotein</keyword>
<sequence length="224" mass="25194">MATRHHAFTIRIAILDDHPIVRWGMQNFLSMEKDLELTGSFGQSTELLAALRDSCPDVLLLDYMLEEGEIDGLALIRNLMTRYPRLKILLTSSLESPAVIRMAMKAGIKGFVGKSEHPQTIVKAIRYVAQGKIFLTDMLDWEMQDARKEIGEPSGTSLAVAALSARESEVLRCFLDGMSVGEIALKYKRSRKTISGQKQSALRKLSIKTDAELFRYRESLFTQP</sequence>
<dbReference type="CDD" id="cd06170">
    <property type="entry name" value="LuxR_C_like"/>
    <property type="match status" value="1"/>
</dbReference>
<dbReference type="Proteomes" id="UP000059419">
    <property type="component" value="Chromosome 1"/>
</dbReference>
<feature type="modified residue" description="4-aspartylphosphate" evidence="4">
    <location>
        <position position="62"/>
    </location>
</feature>
<gene>
    <name evidence="7" type="ORF">EM595_1175</name>
</gene>
<dbReference type="Pfam" id="PF00196">
    <property type="entry name" value="GerE"/>
    <property type="match status" value="1"/>
</dbReference>
<dbReference type="RefSeq" id="WP_067428924.1">
    <property type="nucleotide sequence ID" value="NZ_CP072598.1"/>
</dbReference>
<dbReference type="KEGG" id="ege:EM595_1175"/>
<dbReference type="PANTHER" id="PTHR43214:SF17">
    <property type="entry name" value="TRANSCRIPTIONAL REGULATORY PROTEIN RCSB"/>
    <property type="match status" value="1"/>
</dbReference>
<dbReference type="Pfam" id="PF00072">
    <property type="entry name" value="Response_reg"/>
    <property type="match status" value="1"/>
</dbReference>
<evidence type="ECO:0000256" key="1">
    <source>
        <dbReference type="ARBA" id="ARBA00022553"/>
    </source>
</evidence>
<feature type="domain" description="HTH luxR-type" evidence="5">
    <location>
        <begin position="156"/>
        <end position="221"/>
    </location>
</feature>
<dbReference type="InterPro" id="IPR011006">
    <property type="entry name" value="CheY-like_superfamily"/>
</dbReference>
<organism evidence="7 8">
    <name type="scientific">Duffyella gerundensis</name>
    <dbReference type="NCBI Taxonomy" id="1619313"/>
    <lineage>
        <taxon>Bacteria</taxon>
        <taxon>Pseudomonadati</taxon>
        <taxon>Pseudomonadota</taxon>
        <taxon>Gammaproteobacteria</taxon>
        <taxon>Enterobacterales</taxon>
        <taxon>Erwiniaceae</taxon>
        <taxon>Duffyella</taxon>
    </lineage>
</organism>
<dbReference type="InterPro" id="IPR016032">
    <property type="entry name" value="Sig_transdc_resp-reg_C-effctor"/>
</dbReference>
<dbReference type="InterPro" id="IPR039420">
    <property type="entry name" value="WalR-like"/>
</dbReference>
<dbReference type="PROSITE" id="PS50110">
    <property type="entry name" value="RESPONSE_REGULATORY"/>
    <property type="match status" value="1"/>
</dbReference>
<evidence type="ECO:0000313" key="8">
    <source>
        <dbReference type="Proteomes" id="UP000059419"/>
    </source>
</evidence>
<feature type="domain" description="Response regulatory" evidence="6">
    <location>
        <begin position="11"/>
        <end position="129"/>
    </location>
</feature>
<evidence type="ECO:0000313" key="7">
    <source>
        <dbReference type="EMBL" id="CUU23410.1"/>
    </source>
</evidence>
<dbReference type="InterPro" id="IPR058245">
    <property type="entry name" value="NreC/VraR/RcsB-like_REC"/>
</dbReference>
<evidence type="ECO:0000256" key="2">
    <source>
        <dbReference type="ARBA" id="ARBA00023012"/>
    </source>
</evidence>
<dbReference type="SUPFAM" id="SSF46894">
    <property type="entry name" value="C-terminal effector domain of the bipartite response regulators"/>
    <property type="match status" value="1"/>
</dbReference>
<keyword evidence="8" id="KW-1185">Reference proteome</keyword>
<evidence type="ECO:0000256" key="4">
    <source>
        <dbReference type="PROSITE-ProRule" id="PRU00169"/>
    </source>
</evidence>
<dbReference type="PROSITE" id="PS00622">
    <property type="entry name" value="HTH_LUXR_1"/>
    <property type="match status" value="1"/>
</dbReference>
<dbReference type="EMBL" id="LN907827">
    <property type="protein sequence ID" value="CUU23410.1"/>
    <property type="molecule type" value="Genomic_DNA"/>
</dbReference>
<dbReference type="STRING" id="1619313.EM595_1175"/>
<dbReference type="GO" id="GO:0006355">
    <property type="term" value="P:regulation of DNA-templated transcription"/>
    <property type="evidence" value="ECO:0007669"/>
    <property type="project" value="InterPro"/>
</dbReference>
<dbReference type="PROSITE" id="PS50043">
    <property type="entry name" value="HTH_LUXR_2"/>
    <property type="match status" value="1"/>
</dbReference>
<accession>A0A0U5GKK1</accession>
<dbReference type="CDD" id="cd17535">
    <property type="entry name" value="REC_NarL-like"/>
    <property type="match status" value="1"/>
</dbReference>
<dbReference type="Gene3D" id="3.40.50.2300">
    <property type="match status" value="1"/>
</dbReference>
<dbReference type="SMART" id="SM00448">
    <property type="entry name" value="REC"/>
    <property type="match status" value="1"/>
</dbReference>
<evidence type="ECO:0000259" key="5">
    <source>
        <dbReference type="PROSITE" id="PS50043"/>
    </source>
</evidence>
<dbReference type="SMART" id="SM00421">
    <property type="entry name" value="HTH_LUXR"/>
    <property type="match status" value="1"/>
</dbReference>
<name>A0A0U5GKK1_9GAMM</name>
<evidence type="ECO:0000256" key="3">
    <source>
        <dbReference type="ARBA" id="ARBA00023125"/>
    </source>
</evidence>
<evidence type="ECO:0000259" key="6">
    <source>
        <dbReference type="PROSITE" id="PS50110"/>
    </source>
</evidence>
<dbReference type="GO" id="GO:0003677">
    <property type="term" value="F:DNA binding"/>
    <property type="evidence" value="ECO:0007669"/>
    <property type="project" value="UniProtKB-KW"/>
</dbReference>
<dbReference type="GO" id="GO:0000160">
    <property type="term" value="P:phosphorelay signal transduction system"/>
    <property type="evidence" value="ECO:0007669"/>
    <property type="project" value="InterPro"/>
</dbReference>
<reference evidence="8" key="1">
    <citation type="submission" date="2015-11" db="EMBL/GenBank/DDBJ databases">
        <authorList>
            <person name="Blom J."/>
        </authorList>
    </citation>
    <scope>NUCLEOTIDE SEQUENCE [LARGE SCALE GENOMIC DNA]</scope>
</reference>
<dbReference type="PANTHER" id="PTHR43214">
    <property type="entry name" value="TWO-COMPONENT RESPONSE REGULATOR"/>
    <property type="match status" value="1"/>
</dbReference>
<dbReference type="PATRIC" id="fig|1619313.3.peg.1218"/>
<keyword evidence="2" id="KW-0902">Two-component regulatory system</keyword>
<proteinExistence type="predicted"/>